<dbReference type="EMBL" id="CP023977">
    <property type="protein sequence ID" value="ATM24821.1"/>
    <property type="molecule type" value="Genomic_DNA"/>
</dbReference>
<dbReference type="Proteomes" id="UP000195880">
    <property type="component" value="Plasmid pMDJK44.2"/>
</dbReference>
<dbReference type="KEGG" id="salf:SMD44_p20038"/>
<organism evidence="1 2">
    <name type="scientific">Streptomyces alboflavus</name>
    <dbReference type="NCBI Taxonomy" id="67267"/>
    <lineage>
        <taxon>Bacteria</taxon>
        <taxon>Bacillati</taxon>
        <taxon>Actinomycetota</taxon>
        <taxon>Actinomycetes</taxon>
        <taxon>Kitasatosporales</taxon>
        <taxon>Streptomycetaceae</taxon>
        <taxon>Streptomyces</taxon>
    </lineage>
</organism>
<evidence type="ECO:0000313" key="2">
    <source>
        <dbReference type="Proteomes" id="UP000195880"/>
    </source>
</evidence>
<keyword evidence="1" id="KW-0614">Plasmid</keyword>
<evidence type="ECO:0000313" key="1">
    <source>
        <dbReference type="EMBL" id="ATM24821.1"/>
    </source>
</evidence>
<name>A0A291W5B6_9ACTN</name>
<protein>
    <submittedName>
        <fullName evidence="1">Uncharacterized protein</fullName>
    </submittedName>
</protein>
<accession>A0A291W5B6</accession>
<gene>
    <name evidence="1" type="ORF">SMD44_p20038</name>
</gene>
<geneLocation type="plasmid" evidence="2">
    <name>pmdjk44.2</name>
</geneLocation>
<proteinExistence type="predicted"/>
<sequence>MNSSPGSNVTGTVQGLLTLSELPTELPQRVVAPSREVPPAGEVAFTPRAECISREDVASDMSDLATRVRNLMELQGNRSTCLPLGGALFDVVTTASGEAARTIVRLMDEVQVNGCGPVIEDPVRSWLYWLVPPGSSARWAPHQYGACLGQPYRIVLPPIPQVDPPGAFWLRPFQSDRLVPPAPLRDFLDAFRPSPVPHEVLLAAELRAS</sequence>
<dbReference type="AlphaFoldDB" id="A0A291W5B6"/>
<reference evidence="1 2" key="1">
    <citation type="submission" date="2017-10" db="EMBL/GenBank/DDBJ databases">
        <title>Streptomyces alboflavus Genome sequencing and assembly.</title>
        <authorList>
            <person name="Wang Y."/>
            <person name="Du B."/>
            <person name="Ding Y."/>
            <person name="Liu H."/>
            <person name="Hou Q."/>
            <person name="Liu K."/>
            <person name="Wang C."/>
            <person name="Yao L."/>
        </authorList>
    </citation>
    <scope>NUCLEOTIDE SEQUENCE [LARGE SCALE GENOMIC DNA]</scope>
    <source>
        <strain evidence="1 2">MDJK44</strain>
        <plasmid evidence="2">Plasmid pmdjk44.2</plasmid>
    </source>
</reference>
<keyword evidence="2" id="KW-1185">Reference proteome</keyword>